<proteinExistence type="predicted"/>
<dbReference type="AlphaFoldDB" id="T1H3W0"/>
<dbReference type="EMBL" id="CAQQ02160712">
    <property type="status" value="NOT_ANNOTATED_CDS"/>
    <property type="molecule type" value="Genomic_DNA"/>
</dbReference>
<name>T1H3W0_MEGSC</name>
<organism evidence="1 2">
    <name type="scientific">Megaselia scalaris</name>
    <name type="common">Humpbacked fly</name>
    <name type="synonym">Phora scalaris</name>
    <dbReference type="NCBI Taxonomy" id="36166"/>
    <lineage>
        <taxon>Eukaryota</taxon>
        <taxon>Metazoa</taxon>
        <taxon>Ecdysozoa</taxon>
        <taxon>Arthropoda</taxon>
        <taxon>Hexapoda</taxon>
        <taxon>Insecta</taxon>
        <taxon>Pterygota</taxon>
        <taxon>Neoptera</taxon>
        <taxon>Endopterygota</taxon>
        <taxon>Diptera</taxon>
        <taxon>Brachycera</taxon>
        <taxon>Muscomorpha</taxon>
        <taxon>Platypezoidea</taxon>
        <taxon>Phoridae</taxon>
        <taxon>Megaseliini</taxon>
        <taxon>Megaselia</taxon>
    </lineage>
</organism>
<reference evidence="2" key="1">
    <citation type="submission" date="2013-02" db="EMBL/GenBank/DDBJ databases">
        <authorList>
            <person name="Hughes D."/>
        </authorList>
    </citation>
    <scope>NUCLEOTIDE SEQUENCE</scope>
    <source>
        <strain>Durham</strain>
        <strain evidence="2">NC isolate 2 -- Noor lab</strain>
    </source>
</reference>
<keyword evidence="2" id="KW-1185">Reference proteome</keyword>
<accession>T1H3W0</accession>
<evidence type="ECO:0000313" key="1">
    <source>
        <dbReference type="EnsemblMetazoa" id="MESCA010955-PA"/>
    </source>
</evidence>
<protein>
    <submittedName>
        <fullName evidence="1">Uncharacterized protein</fullName>
    </submittedName>
</protein>
<dbReference type="EnsemblMetazoa" id="MESCA010955-RA">
    <property type="protein sequence ID" value="MESCA010955-PA"/>
    <property type="gene ID" value="MESCA010955"/>
</dbReference>
<dbReference type="Proteomes" id="UP000015102">
    <property type="component" value="Unassembled WGS sequence"/>
</dbReference>
<evidence type="ECO:0000313" key="2">
    <source>
        <dbReference type="Proteomes" id="UP000015102"/>
    </source>
</evidence>
<reference evidence="1" key="2">
    <citation type="submission" date="2015-06" db="UniProtKB">
        <authorList>
            <consortium name="EnsemblMetazoa"/>
        </authorList>
    </citation>
    <scope>IDENTIFICATION</scope>
</reference>
<sequence>MDDNAAAKIYNASVEGERRRGRQRARWRSFRQQLYNILRLAIRWGLRDCVVTRSSYCCRMATLFNDNILNLG</sequence>
<dbReference type="HOGENOM" id="CLU_2725098_0_0_1"/>